<dbReference type="InterPro" id="IPR023296">
    <property type="entry name" value="Glyco_hydro_beta-prop_sf"/>
</dbReference>
<dbReference type="PANTHER" id="PTHR43817:SF1">
    <property type="entry name" value="HYDROLASE, FAMILY 43, PUTATIVE (AFU_ORTHOLOGUE AFUA_3G01660)-RELATED"/>
    <property type="match status" value="1"/>
</dbReference>
<name>A0ABZ1CH56_9BACT</name>
<evidence type="ECO:0000256" key="2">
    <source>
        <dbReference type="ARBA" id="ARBA00022729"/>
    </source>
</evidence>
<evidence type="ECO:0000256" key="3">
    <source>
        <dbReference type="ARBA" id="ARBA00022801"/>
    </source>
</evidence>
<gene>
    <name evidence="6" type="ORF">K1X11_010920</name>
</gene>
<dbReference type="SUPFAM" id="SSF75005">
    <property type="entry name" value="Arabinanase/levansucrase/invertase"/>
    <property type="match status" value="2"/>
</dbReference>
<dbReference type="CDD" id="cd08981">
    <property type="entry name" value="GH43_Bt1873-like"/>
    <property type="match status" value="1"/>
</dbReference>
<accession>A0ABZ1CH56</accession>
<keyword evidence="4" id="KW-0326">Glycosidase</keyword>
<dbReference type="RefSeq" id="WP_221032376.1">
    <property type="nucleotide sequence ID" value="NZ_CP139781.1"/>
</dbReference>
<evidence type="ECO:0000313" key="6">
    <source>
        <dbReference type="EMBL" id="WRQ89919.1"/>
    </source>
</evidence>
<protein>
    <submittedName>
        <fullName evidence="6">Family 43 glycosylhydrolase</fullName>
    </submittedName>
</protein>
<dbReference type="CDD" id="cd18817">
    <property type="entry name" value="GH43f_LbAraf43-like"/>
    <property type="match status" value="1"/>
</dbReference>
<keyword evidence="2 5" id="KW-0732">Signal</keyword>
<evidence type="ECO:0000313" key="7">
    <source>
        <dbReference type="Proteomes" id="UP000738431"/>
    </source>
</evidence>
<organism evidence="6 7">
    <name type="scientific">Actomonas aquatica</name>
    <dbReference type="NCBI Taxonomy" id="2866162"/>
    <lineage>
        <taxon>Bacteria</taxon>
        <taxon>Pseudomonadati</taxon>
        <taxon>Verrucomicrobiota</taxon>
        <taxon>Opitutia</taxon>
        <taxon>Opitutales</taxon>
        <taxon>Opitutaceae</taxon>
        <taxon>Actomonas</taxon>
    </lineage>
</organism>
<proteinExistence type="inferred from homology"/>
<feature type="chain" id="PRO_5046291057" evidence="5">
    <location>
        <begin position="25"/>
        <end position="657"/>
    </location>
</feature>
<keyword evidence="7" id="KW-1185">Reference proteome</keyword>
<evidence type="ECO:0000256" key="5">
    <source>
        <dbReference type="SAM" id="SignalP"/>
    </source>
</evidence>
<comment type="similarity">
    <text evidence="1">Belongs to the glycosyl hydrolase 43 family.</text>
</comment>
<reference evidence="6 7" key="1">
    <citation type="submission" date="2023-12" db="EMBL/GenBank/DDBJ databases">
        <title>Description of an unclassified Opitutus bacterium of Verrucomicrobiota.</title>
        <authorList>
            <person name="Zhang D.-F."/>
        </authorList>
    </citation>
    <scope>NUCLEOTIDE SEQUENCE [LARGE SCALE GENOMIC DNA]</scope>
    <source>
        <strain evidence="6 7">WL0086</strain>
    </source>
</reference>
<feature type="signal peptide" evidence="5">
    <location>
        <begin position="1"/>
        <end position="24"/>
    </location>
</feature>
<dbReference type="Proteomes" id="UP000738431">
    <property type="component" value="Chromosome"/>
</dbReference>
<dbReference type="Gene3D" id="2.115.10.20">
    <property type="entry name" value="Glycosyl hydrolase domain, family 43"/>
    <property type="match status" value="2"/>
</dbReference>
<sequence length="657" mass="73892">MRSLRRFFCVATLAALTSAPSLFAVDAPHAASTADPAVADAIDALPNPLILQRADPHIHKHTDGYYYYMGTVPAYDRLELRRARTIGELRTAQPKAIWHKHATGPMGDHIWAPEIHFLNGKWYIYFAAGDAENRWHLRIYVLENASPNPLEGEWTELGPIDTGWDNFALDATLFEHRGTTYLLWAQKGLGDHSNSNLYIAPLADPTTLASPAVMLSEPEYDWEKVRYAVNEGPVILRGPDKLFLTYSAAGTGPEYCVGMLTADLDADLLDPASWTKSPEPVFQSAPDHKIYGPGHHTFTKAEDGATDVIVYHARDYTEMRGDPLRDPNRHTRVKAVRWNEDGTPDFGIPPPNSPPAVNTWDLENLRARDSLVYPDPASGGYLMYTSYRVRGPQPKSTVVAYRSTDLKRWTGPVVVYEKPDDWWADRGIWAPEMHAYQEKYYLFLTFDSSHLLPEQWRNWRPRVRRASQILVADSPLGPFKPFSDEPTLPADMMTLDGTLFVEDGTPYMVFCHEWVQIKDGTINAIELKPDLSATVGEPFRLFHGSDAPWAVKNEEYGCYVTDGAWLHRTSEGKLLMLWSGFGEGGYTVGIAESTSGKLAGPWIQQEEPLYADDGGHPMLFRRFDGQLMLALHSPNIGGSEREHFFEVEEVDGTLRLK</sequence>
<keyword evidence="3" id="KW-0378">Hydrolase</keyword>
<evidence type="ECO:0000256" key="1">
    <source>
        <dbReference type="ARBA" id="ARBA00009865"/>
    </source>
</evidence>
<dbReference type="PANTHER" id="PTHR43817">
    <property type="entry name" value="GLYCOSYL HYDROLASE"/>
    <property type="match status" value="1"/>
</dbReference>
<dbReference type="Pfam" id="PF04616">
    <property type="entry name" value="Glyco_hydro_43"/>
    <property type="match status" value="2"/>
</dbReference>
<dbReference type="InterPro" id="IPR006710">
    <property type="entry name" value="Glyco_hydro_43"/>
</dbReference>
<dbReference type="EMBL" id="CP139781">
    <property type="protein sequence ID" value="WRQ89919.1"/>
    <property type="molecule type" value="Genomic_DNA"/>
</dbReference>
<evidence type="ECO:0000256" key="4">
    <source>
        <dbReference type="ARBA" id="ARBA00023295"/>
    </source>
</evidence>